<dbReference type="InterPro" id="IPR021660">
    <property type="entry name" value="DUF3253"/>
</dbReference>
<evidence type="ECO:0000313" key="1">
    <source>
        <dbReference type="EMBL" id="KUJ15814.1"/>
    </source>
</evidence>
<accession>A0A194X6V6</accession>
<gene>
    <name evidence="1" type="ORF">LY89DRAFT_587342</name>
</gene>
<reference evidence="1 2" key="1">
    <citation type="submission" date="2015-10" db="EMBL/GenBank/DDBJ databases">
        <title>Full genome of DAOMC 229536 Phialocephala scopiformis, a fungal endophyte of spruce producing the potent anti-insectan compound rugulosin.</title>
        <authorList>
            <consortium name="DOE Joint Genome Institute"/>
            <person name="Walker A.K."/>
            <person name="Frasz S.L."/>
            <person name="Seifert K.A."/>
            <person name="Miller J.D."/>
            <person name="Mondo S.J."/>
            <person name="Labutti K."/>
            <person name="Lipzen A."/>
            <person name="Dockter R."/>
            <person name="Kennedy M."/>
            <person name="Grigoriev I.V."/>
            <person name="Spatafora J.W."/>
        </authorList>
    </citation>
    <scope>NUCLEOTIDE SEQUENCE [LARGE SCALE GENOMIC DNA]</scope>
    <source>
        <strain evidence="1 2">CBS 120377</strain>
    </source>
</reference>
<dbReference type="InParanoid" id="A0A194X6V6"/>
<keyword evidence="2" id="KW-1185">Reference proteome</keyword>
<dbReference type="InterPro" id="IPR036390">
    <property type="entry name" value="WH_DNA-bd_sf"/>
</dbReference>
<dbReference type="Pfam" id="PF11625">
    <property type="entry name" value="DUF3253"/>
    <property type="match status" value="1"/>
</dbReference>
<dbReference type="GeneID" id="28819150"/>
<name>A0A194X6V6_MOLSC</name>
<sequence length="104" mass="11661">MADCSTIQNILQSHLDRLLQSREYPKTICPSEVARSLTANDLREAGMGSWRDTMTEIRRLAAAMRSRREIEVLQRGIVLDGELGDNLETVVGPIRLRKPSSKPA</sequence>
<organism evidence="1 2">
    <name type="scientific">Mollisia scopiformis</name>
    <name type="common">Conifer needle endophyte fungus</name>
    <name type="synonym">Phialocephala scopiformis</name>
    <dbReference type="NCBI Taxonomy" id="149040"/>
    <lineage>
        <taxon>Eukaryota</taxon>
        <taxon>Fungi</taxon>
        <taxon>Dikarya</taxon>
        <taxon>Ascomycota</taxon>
        <taxon>Pezizomycotina</taxon>
        <taxon>Leotiomycetes</taxon>
        <taxon>Helotiales</taxon>
        <taxon>Mollisiaceae</taxon>
        <taxon>Mollisia</taxon>
    </lineage>
</organism>
<dbReference type="Gene3D" id="1.10.10.10">
    <property type="entry name" value="Winged helix-like DNA-binding domain superfamily/Winged helix DNA-binding domain"/>
    <property type="match status" value="1"/>
</dbReference>
<protein>
    <submittedName>
        <fullName evidence="1">Uncharacterized protein</fullName>
    </submittedName>
</protein>
<dbReference type="SUPFAM" id="SSF46785">
    <property type="entry name" value="Winged helix' DNA-binding domain"/>
    <property type="match status" value="1"/>
</dbReference>
<dbReference type="Proteomes" id="UP000070700">
    <property type="component" value="Unassembled WGS sequence"/>
</dbReference>
<dbReference type="AlphaFoldDB" id="A0A194X6V6"/>
<proteinExistence type="predicted"/>
<dbReference type="InterPro" id="IPR036388">
    <property type="entry name" value="WH-like_DNA-bd_sf"/>
</dbReference>
<dbReference type="KEGG" id="psco:LY89DRAFT_587342"/>
<dbReference type="OrthoDB" id="2563170at2759"/>
<dbReference type="EMBL" id="KQ947417">
    <property type="protein sequence ID" value="KUJ15814.1"/>
    <property type="molecule type" value="Genomic_DNA"/>
</dbReference>
<evidence type="ECO:0000313" key="2">
    <source>
        <dbReference type="Proteomes" id="UP000070700"/>
    </source>
</evidence>
<dbReference type="RefSeq" id="XP_018070169.1">
    <property type="nucleotide sequence ID" value="XM_018209424.1"/>
</dbReference>